<gene>
    <name evidence="7" type="ORF">H5P28_05125</name>
</gene>
<keyword evidence="8" id="KW-1185">Reference proteome</keyword>
<evidence type="ECO:0000313" key="7">
    <source>
        <dbReference type="EMBL" id="MBC2593639.1"/>
    </source>
</evidence>
<dbReference type="InterPro" id="IPR007829">
    <property type="entry name" value="TM2"/>
</dbReference>
<organism evidence="7 8">
    <name type="scientific">Ruficoccus amylovorans</name>
    <dbReference type="NCBI Taxonomy" id="1804625"/>
    <lineage>
        <taxon>Bacteria</taxon>
        <taxon>Pseudomonadati</taxon>
        <taxon>Verrucomicrobiota</taxon>
        <taxon>Opitutia</taxon>
        <taxon>Puniceicoccales</taxon>
        <taxon>Cerasicoccaceae</taxon>
        <taxon>Ruficoccus</taxon>
    </lineage>
</organism>
<proteinExistence type="predicted"/>
<comment type="subcellular location">
    <subcellularLocation>
        <location evidence="1">Membrane</location>
        <topology evidence="1">Multi-pass membrane protein</topology>
    </subcellularLocation>
</comment>
<keyword evidence="2 5" id="KW-0812">Transmembrane</keyword>
<feature type="transmembrane region" description="Helical" evidence="5">
    <location>
        <begin position="69"/>
        <end position="90"/>
    </location>
</feature>
<evidence type="ECO:0000259" key="6">
    <source>
        <dbReference type="Pfam" id="PF05154"/>
    </source>
</evidence>
<evidence type="ECO:0000256" key="4">
    <source>
        <dbReference type="ARBA" id="ARBA00023136"/>
    </source>
</evidence>
<dbReference type="AlphaFoldDB" id="A0A842HBU7"/>
<dbReference type="Pfam" id="PF05154">
    <property type="entry name" value="TM2"/>
    <property type="match status" value="1"/>
</dbReference>
<evidence type="ECO:0000256" key="1">
    <source>
        <dbReference type="ARBA" id="ARBA00004141"/>
    </source>
</evidence>
<evidence type="ECO:0000256" key="5">
    <source>
        <dbReference type="SAM" id="Phobius"/>
    </source>
</evidence>
<comment type="caution">
    <text evidence="7">The sequence shown here is derived from an EMBL/GenBank/DDBJ whole genome shotgun (WGS) entry which is preliminary data.</text>
</comment>
<accession>A0A842HBU7</accession>
<reference evidence="7 8" key="1">
    <citation type="submission" date="2020-07" db="EMBL/GenBank/DDBJ databases">
        <authorList>
            <person name="Feng X."/>
        </authorList>
    </citation>
    <scope>NUCLEOTIDE SEQUENCE [LARGE SCALE GENOMIC DNA]</scope>
    <source>
        <strain evidence="7 8">JCM31066</strain>
    </source>
</reference>
<sequence>MTNQAAPPPLLYSPRDHATTLALCVTLGSFGAHRLYAGRFVTGTLQLLSSLACLAAGIIYGWQAFTTKHYIVAVGFILAMMVAIAIWPLVDFWLLHKGTFRDGDGLPLAPR</sequence>
<keyword evidence="3 5" id="KW-1133">Transmembrane helix</keyword>
<evidence type="ECO:0000256" key="2">
    <source>
        <dbReference type="ARBA" id="ARBA00022692"/>
    </source>
</evidence>
<dbReference type="GO" id="GO:0016020">
    <property type="term" value="C:membrane"/>
    <property type="evidence" value="ECO:0007669"/>
    <property type="project" value="UniProtKB-SubCell"/>
</dbReference>
<feature type="domain" description="TM2" evidence="6">
    <location>
        <begin position="15"/>
        <end position="61"/>
    </location>
</feature>
<dbReference type="RefSeq" id="WP_185674642.1">
    <property type="nucleotide sequence ID" value="NZ_JACHVB010000014.1"/>
</dbReference>
<dbReference type="EMBL" id="JACHVB010000014">
    <property type="protein sequence ID" value="MBC2593639.1"/>
    <property type="molecule type" value="Genomic_DNA"/>
</dbReference>
<evidence type="ECO:0000256" key="3">
    <source>
        <dbReference type="ARBA" id="ARBA00022989"/>
    </source>
</evidence>
<name>A0A842HBU7_9BACT</name>
<evidence type="ECO:0000313" key="8">
    <source>
        <dbReference type="Proteomes" id="UP000546464"/>
    </source>
</evidence>
<protein>
    <submittedName>
        <fullName evidence="7">TM2 domain-containing protein</fullName>
    </submittedName>
</protein>
<feature type="transmembrane region" description="Helical" evidence="5">
    <location>
        <begin position="44"/>
        <end position="63"/>
    </location>
</feature>
<dbReference type="Proteomes" id="UP000546464">
    <property type="component" value="Unassembled WGS sequence"/>
</dbReference>
<keyword evidence="4 5" id="KW-0472">Membrane</keyword>